<dbReference type="PRINTS" id="PR00385">
    <property type="entry name" value="P450"/>
</dbReference>
<dbReference type="RefSeq" id="WP_165960523.1">
    <property type="nucleotide sequence ID" value="NZ_SLWS01000004.1"/>
</dbReference>
<name>A0A4R2JSB8_9PSEU</name>
<comment type="cofactor">
    <cofactor evidence="7">
        <name>heme</name>
        <dbReference type="ChEBI" id="CHEBI:30413"/>
    </cofactor>
</comment>
<evidence type="ECO:0000256" key="3">
    <source>
        <dbReference type="ARBA" id="ARBA00022723"/>
    </source>
</evidence>
<protein>
    <submittedName>
        <fullName evidence="9">Cytochrome P450</fullName>
    </submittedName>
</protein>
<evidence type="ECO:0000256" key="6">
    <source>
        <dbReference type="ARBA" id="ARBA00023033"/>
    </source>
</evidence>
<proteinExistence type="inferred from homology"/>
<dbReference type="Gene3D" id="1.10.630.10">
    <property type="entry name" value="Cytochrome P450"/>
    <property type="match status" value="1"/>
</dbReference>
<dbReference type="GO" id="GO:0020037">
    <property type="term" value="F:heme binding"/>
    <property type="evidence" value="ECO:0007669"/>
    <property type="project" value="InterPro"/>
</dbReference>
<feature type="binding site" description="axial binding residue" evidence="7">
    <location>
        <position position="393"/>
    </location>
    <ligand>
        <name>heme</name>
        <dbReference type="ChEBI" id="CHEBI:30413"/>
    </ligand>
    <ligandPart>
        <name>Fe</name>
        <dbReference type="ChEBI" id="CHEBI:18248"/>
    </ligandPart>
</feature>
<evidence type="ECO:0000313" key="10">
    <source>
        <dbReference type="Proteomes" id="UP000295680"/>
    </source>
</evidence>
<keyword evidence="3 7" id="KW-0479">Metal-binding</keyword>
<keyword evidence="10" id="KW-1185">Reference proteome</keyword>
<evidence type="ECO:0000256" key="4">
    <source>
        <dbReference type="ARBA" id="ARBA00023002"/>
    </source>
</evidence>
<sequence>MTAARGLAPIVPGRWPLLGHTVSLLRDPLRLLTSVREHGEVVRLFLGPMPVYLATTPELAWQLLVTDAAKYDKGIAFDKMRPLFGDGLATSNGEVNQRHRRMVMPAFHQDRIARYARTITRLATELADGWQPDEVVAVDERMQDLVLSVAGQTLFATALGPDVLAEIQRSIPIMLDTVLVRAFSPRVVERLPIPANRRFDRAAARLRQVIPAAIVAARADEQDRGDLLSMLLAARDEDTGEGLTDTEIHDEVITLLTTGAETTAVALAWFFHEIAQRREIERRFHAELDRVLAGRPAGYDDLPRLVYTRQILSEVVRRSSPLILMRRARTDVVLGGVPIPAGAEVAVSQHTLHQDPRWFPDPARFDPDRWTADRAAALPRGAYIPFGAGARYCPGATLAQAEVAIVAATIGARWRLTPVPGIHVHAKLAATMQPNQLPMIVTSR</sequence>
<dbReference type="InterPro" id="IPR002401">
    <property type="entry name" value="Cyt_P450_E_grp-I"/>
</dbReference>
<dbReference type="SUPFAM" id="SSF48264">
    <property type="entry name" value="Cytochrome P450"/>
    <property type="match status" value="1"/>
</dbReference>
<comment type="caution">
    <text evidence="9">The sequence shown here is derived from an EMBL/GenBank/DDBJ whole genome shotgun (WGS) entry which is preliminary data.</text>
</comment>
<dbReference type="EMBL" id="SLWS01000004">
    <property type="protein sequence ID" value="TCO59769.1"/>
    <property type="molecule type" value="Genomic_DNA"/>
</dbReference>
<dbReference type="PRINTS" id="PR00463">
    <property type="entry name" value="EP450I"/>
</dbReference>
<keyword evidence="4 8" id="KW-0560">Oxidoreductase</keyword>
<keyword evidence="5 7" id="KW-0408">Iron</keyword>
<gene>
    <name evidence="9" type="ORF">EV192_104612</name>
</gene>
<dbReference type="PANTHER" id="PTHR24291:SF50">
    <property type="entry name" value="BIFUNCTIONAL ALBAFLAVENONE MONOOXYGENASE_TERPENE SYNTHASE"/>
    <property type="match status" value="1"/>
</dbReference>
<dbReference type="InterPro" id="IPR001128">
    <property type="entry name" value="Cyt_P450"/>
</dbReference>
<accession>A0A4R2JSB8</accession>
<dbReference type="Pfam" id="PF00067">
    <property type="entry name" value="p450"/>
    <property type="match status" value="1"/>
</dbReference>
<evidence type="ECO:0000256" key="8">
    <source>
        <dbReference type="RuleBase" id="RU000461"/>
    </source>
</evidence>
<keyword evidence="2 7" id="KW-0349">Heme</keyword>
<organism evidence="9 10">
    <name type="scientific">Actinocrispum wychmicini</name>
    <dbReference type="NCBI Taxonomy" id="1213861"/>
    <lineage>
        <taxon>Bacteria</taxon>
        <taxon>Bacillati</taxon>
        <taxon>Actinomycetota</taxon>
        <taxon>Actinomycetes</taxon>
        <taxon>Pseudonocardiales</taxon>
        <taxon>Pseudonocardiaceae</taxon>
        <taxon>Actinocrispum</taxon>
    </lineage>
</organism>
<comment type="similarity">
    <text evidence="1 8">Belongs to the cytochrome P450 family.</text>
</comment>
<evidence type="ECO:0000256" key="1">
    <source>
        <dbReference type="ARBA" id="ARBA00010617"/>
    </source>
</evidence>
<reference evidence="9 10" key="1">
    <citation type="submission" date="2019-03" db="EMBL/GenBank/DDBJ databases">
        <title>Genomic Encyclopedia of Type Strains, Phase IV (KMG-IV): sequencing the most valuable type-strain genomes for metagenomic binning, comparative biology and taxonomic classification.</title>
        <authorList>
            <person name="Goeker M."/>
        </authorList>
    </citation>
    <scope>NUCLEOTIDE SEQUENCE [LARGE SCALE GENOMIC DNA]</scope>
    <source>
        <strain evidence="9 10">DSM 45934</strain>
    </source>
</reference>
<evidence type="ECO:0000256" key="5">
    <source>
        <dbReference type="ARBA" id="ARBA00023004"/>
    </source>
</evidence>
<dbReference type="PANTHER" id="PTHR24291">
    <property type="entry name" value="CYTOCHROME P450 FAMILY 4"/>
    <property type="match status" value="1"/>
</dbReference>
<evidence type="ECO:0000256" key="7">
    <source>
        <dbReference type="PIRSR" id="PIRSR602401-1"/>
    </source>
</evidence>
<dbReference type="InterPro" id="IPR017972">
    <property type="entry name" value="Cyt_P450_CS"/>
</dbReference>
<dbReference type="Proteomes" id="UP000295680">
    <property type="component" value="Unassembled WGS sequence"/>
</dbReference>
<dbReference type="InterPro" id="IPR036396">
    <property type="entry name" value="Cyt_P450_sf"/>
</dbReference>
<dbReference type="GO" id="GO:0004497">
    <property type="term" value="F:monooxygenase activity"/>
    <property type="evidence" value="ECO:0007669"/>
    <property type="project" value="UniProtKB-KW"/>
</dbReference>
<dbReference type="AlphaFoldDB" id="A0A4R2JSB8"/>
<dbReference type="PROSITE" id="PS00086">
    <property type="entry name" value="CYTOCHROME_P450"/>
    <property type="match status" value="1"/>
</dbReference>
<evidence type="ECO:0000256" key="2">
    <source>
        <dbReference type="ARBA" id="ARBA00022617"/>
    </source>
</evidence>
<dbReference type="GO" id="GO:0016705">
    <property type="term" value="F:oxidoreductase activity, acting on paired donors, with incorporation or reduction of molecular oxygen"/>
    <property type="evidence" value="ECO:0007669"/>
    <property type="project" value="InterPro"/>
</dbReference>
<dbReference type="GO" id="GO:0005506">
    <property type="term" value="F:iron ion binding"/>
    <property type="evidence" value="ECO:0007669"/>
    <property type="project" value="InterPro"/>
</dbReference>
<evidence type="ECO:0000313" key="9">
    <source>
        <dbReference type="EMBL" id="TCO59769.1"/>
    </source>
</evidence>
<keyword evidence="6 8" id="KW-0503">Monooxygenase</keyword>
<dbReference type="InterPro" id="IPR050196">
    <property type="entry name" value="Cytochrome_P450_Monoox"/>
</dbReference>
<dbReference type="CDD" id="cd11049">
    <property type="entry name" value="CYP170A1-like"/>
    <property type="match status" value="1"/>
</dbReference>